<dbReference type="EMBL" id="NCKW01009467">
    <property type="protein sequence ID" value="POM67154.1"/>
    <property type="molecule type" value="Genomic_DNA"/>
</dbReference>
<evidence type="ECO:0008006" key="5">
    <source>
        <dbReference type="Google" id="ProtNLM"/>
    </source>
</evidence>
<organism evidence="3 4">
    <name type="scientific">Phytophthora palmivora</name>
    <dbReference type="NCBI Taxonomy" id="4796"/>
    <lineage>
        <taxon>Eukaryota</taxon>
        <taxon>Sar</taxon>
        <taxon>Stramenopiles</taxon>
        <taxon>Oomycota</taxon>
        <taxon>Peronosporomycetes</taxon>
        <taxon>Peronosporales</taxon>
        <taxon>Peronosporaceae</taxon>
        <taxon>Phytophthora</taxon>
    </lineage>
</organism>
<comment type="caution">
    <text evidence="3">The sequence shown here is derived from an EMBL/GenBank/DDBJ whole genome shotgun (WGS) entry which is preliminary data.</text>
</comment>
<keyword evidence="4" id="KW-1185">Reference proteome</keyword>
<sequence length="426" mass="47620">MVASQNYTRATSPALSCQLITHSHFIDMSLDDSFTLFADMMDGSESDFSIIDSPASENDSVAGDAAHVEMVRNIPQQKPVKSTRKGAKKSRRLKQGPVPYTTELQRRKRSELLTLRQEVEKLNDLLVKLHQHRHDHLALPTNKAGEGGNGWRSLAVIECEGRQRAERANRELKAIMANQQKTWTAIQKLLKKRNIREGQEFLFHLKPAVERFPSRFDYSDAVLGELASGLEALRLDAGVMFPTLDAASNYTIVSHTHDKCNATNGHRIAETTTTTPLACSVQDAGDRLWRFVSADIRKCNPHSFEMNCVANDRNGPQTIDGVVIYRRYDESDRIVVVGSSLWFLQTGGLQFEDKLWTVISPSPSGLPHSSVVQTRYQLQAKITDTSVLPTDFAFAENAVMSSIGQKLRIAMQALQNVLLSEIDQDL</sequence>
<accession>A0A2P4XNP6</accession>
<dbReference type="AlphaFoldDB" id="A0A2P4XNP6"/>
<evidence type="ECO:0000256" key="2">
    <source>
        <dbReference type="SAM" id="MobiDB-lite"/>
    </source>
</evidence>
<feature type="compositionally biased region" description="Basic residues" evidence="2">
    <location>
        <begin position="81"/>
        <end position="94"/>
    </location>
</feature>
<keyword evidence="1" id="KW-0175">Coiled coil</keyword>
<dbReference type="OrthoDB" id="102880at2759"/>
<evidence type="ECO:0000313" key="4">
    <source>
        <dbReference type="Proteomes" id="UP000237271"/>
    </source>
</evidence>
<proteinExistence type="predicted"/>
<name>A0A2P4XNP6_9STRA</name>
<feature type="coiled-coil region" evidence="1">
    <location>
        <begin position="105"/>
        <end position="132"/>
    </location>
</feature>
<protein>
    <recommendedName>
        <fullName evidence="5">M96 mating-specific protein family</fullName>
    </recommendedName>
</protein>
<evidence type="ECO:0000256" key="1">
    <source>
        <dbReference type="SAM" id="Coils"/>
    </source>
</evidence>
<feature type="region of interest" description="Disordered" evidence="2">
    <location>
        <begin position="76"/>
        <end position="100"/>
    </location>
</feature>
<evidence type="ECO:0000313" key="3">
    <source>
        <dbReference type="EMBL" id="POM67154.1"/>
    </source>
</evidence>
<gene>
    <name evidence="3" type="ORF">PHPALM_16889</name>
</gene>
<dbReference type="Proteomes" id="UP000237271">
    <property type="component" value="Unassembled WGS sequence"/>
</dbReference>
<reference evidence="3 4" key="1">
    <citation type="journal article" date="2017" name="Genome Biol. Evol.">
        <title>Phytophthora megakarya and P. palmivora, closely related causal agents of cacao black pod rot, underwent increases in genome sizes and gene numbers by different mechanisms.</title>
        <authorList>
            <person name="Ali S.S."/>
            <person name="Shao J."/>
            <person name="Lary D.J."/>
            <person name="Kronmiller B."/>
            <person name="Shen D."/>
            <person name="Strem M.D."/>
            <person name="Amoako-Attah I."/>
            <person name="Akrofi A.Y."/>
            <person name="Begoude B.A."/>
            <person name="Ten Hoopen G.M."/>
            <person name="Coulibaly K."/>
            <person name="Kebe B.I."/>
            <person name="Melnick R.L."/>
            <person name="Guiltinan M.J."/>
            <person name="Tyler B.M."/>
            <person name="Meinhardt L.W."/>
            <person name="Bailey B.A."/>
        </authorList>
    </citation>
    <scope>NUCLEOTIDE SEQUENCE [LARGE SCALE GENOMIC DNA]</scope>
    <source>
        <strain evidence="4">sbr112.9</strain>
    </source>
</reference>